<protein>
    <submittedName>
        <fullName evidence="3">Uncharacterized protein</fullName>
    </submittedName>
</protein>
<feature type="region of interest" description="Disordered" evidence="1">
    <location>
        <begin position="46"/>
        <end position="138"/>
    </location>
</feature>
<feature type="compositionally biased region" description="Low complexity" evidence="1">
    <location>
        <begin position="84"/>
        <end position="101"/>
    </location>
</feature>
<name>A0A3P3YKS1_PLABS</name>
<proteinExistence type="predicted"/>
<feature type="compositionally biased region" description="Polar residues" evidence="1">
    <location>
        <begin position="109"/>
        <end position="121"/>
    </location>
</feature>
<evidence type="ECO:0000256" key="2">
    <source>
        <dbReference type="SAM" id="SignalP"/>
    </source>
</evidence>
<keyword evidence="2" id="KW-0732">Signal</keyword>
<feature type="compositionally biased region" description="Polar residues" evidence="1">
    <location>
        <begin position="46"/>
        <end position="83"/>
    </location>
</feature>
<dbReference type="Proteomes" id="UP000290189">
    <property type="component" value="Unassembled WGS sequence"/>
</dbReference>
<geneLocation type="mitochondrion" evidence="3"/>
<accession>A0A3P3YKS1</accession>
<organism evidence="3 4">
    <name type="scientific">Plasmodiophora brassicae</name>
    <name type="common">Clubroot disease agent</name>
    <dbReference type="NCBI Taxonomy" id="37360"/>
    <lineage>
        <taxon>Eukaryota</taxon>
        <taxon>Sar</taxon>
        <taxon>Rhizaria</taxon>
        <taxon>Endomyxa</taxon>
        <taxon>Phytomyxea</taxon>
        <taxon>Plasmodiophorida</taxon>
        <taxon>Plasmodiophoridae</taxon>
        <taxon>Plasmodiophora</taxon>
    </lineage>
</organism>
<feature type="signal peptide" evidence="2">
    <location>
        <begin position="1"/>
        <end position="19"/>
    </location>
</feature>
<sequence>MSSSFLIVVLVASLMSASCVVNSQAVQEEQVGTPAPVQNAPIRQTAQQQQSTVSLGQRRNSQTHTTSVLTQNKQVQAENSNDTAAQRQEQQAAQQQAVAQAKQKRSDILATTQTIKAQSPQRPGGQVTRPAPAPTTQPMVNITTAQTIRTRADTLRKRMQSPMTSSMFWK</sequence>
<evidence type="ECO:0000313" key="3">
    <source>
        <dbReference type="EMBL" id="SPR00787.1"/>
    </source>
</evidence>
<feature type="chain" id="PRO_5018266521" evidence="2">
    <location>
        <begin position="20"/>
        <end position="170"/>
    </location>
</feature>
<keyword evidence="3" id="KW-0496">Mitochondrion</keyword>
<gene>
    <name evidence="3" type="ORF">PLBR_LOCUS8002</name>
</gene>
<dbReference type="EMBL" id="OVEO01000015">
    <property type="protein sequence ID" value="SPR00787.1"/>
    <property type="molecule type" value="Genomic_DNA"/>
</dbReference>
<dbReference type="AlphaFoldDB" id="A0A3P3YKS1"/>
<reference evidence="3 4" key="1">
    <citation type="submission" date="2018-03" db="EMBL/GenBank/DDBJ databases">
        <authorList>
            <person name="Fogelqvist J."/>
        </authorList>
    </citation>
    <scope>NUCLEOTIDE SEQUENCE [LARGE SCALE GENOMIC DNA]</scope>
</reference>
<evidence type="ECO:0000313" key="4">
    <source>
        <dbReference type="Proteomes" id="UP000290189"/>
    </source>
</evidence>
<evidence type="ECO:0000256" key="1">
    <source>
        <dbReference type="SAM" id="MobiDB-lite"/>
    </source>
</evidence>